<reference evidence="3" key="2">
    <citation type="submission" date="2013-10" db="EMBL/GenBank/DDBJ databases">
        <authorList>
            <person name="Aslett M."/>
        </authorList>
    </citation>
    <scope>NUCLEOTIDE SEQUENCE [LARGE SCALE GENOMIC DNA]</scope>
    <source>
        <strain evidence="3">Houghton</strain>
    </source>
</reference>
<feature type="region of interest" description="Disordered" evidence="1">
    <location>
        <begin position="41"/>
        <end position="74"/>
    </location>
</feature>
<dbReference type="AlphaFoldDB" id="U6KWK2"/>
<feature type="signal peptide" evidence="2">
    <location>
        <begin position="1"/>
        <end position="18"/>
    </location>
</feature>
<feature type="region of interest" description="Disordered" evidence="1">
    <location>
        <begin position="106"/>
        <end position="288"/>
    </location>
</feature>
<feature type="compositionally biased region" description="Polar residues" evidence="1">
    <location>
        <begin position="128"/>
        <end position="139"/>
    </location>
</feature>
<evidence type="ECO:0000256" key="1">
    <source>
        <dbReference type="SAM" id="MobiDB-lite"/>
    </source>
</evidence>
<dbReference type="GeneID" id="25252220"/>
<evidence type="ECO:0000256" key="2">
    <source>
        <dbReference type="SAM" id="SignalP"/>
    </source>
</evidence>
<organism evidence="3 4">
    <name type="scientific">Eimeria tenella</name>
    <name type="common">Coccidian parasite</name>
    <dbReference type="NCBI Taxonomy" id="5802"/>
    <lineage>
        <taxon>Eukaryota</taxon>
        <taxon>Sar</taxon>
        <taxon>Alveolata</taxon>
        <taxon>Apicomplexa</taxon>
        <taxon>Conoidasida</taxon>
        <taxon>Coccidia</taxon>
        <taxon>Eucoccidiorida</taxon>
        <taxon>Eimeriorina</taxon>
        <taxon>Eimeriidae</taxon>
        <taxon>Eimeria</taxon>
    </lineage>
</organism>
<keyword evidence="4" id="KW-1185">Reference proteome</keyword>
<evidence type="ECO:0000313" key="3">
    <source>
        <dbReference type="EMBL" id="CDJ40734.1"/>
    </source>
</evidence>
<dbReference type="VEuPathDB" id="ToxoDB:ETH2_1255400"/>
<dbReference type="VEuPathDB" id="ToxoDB:ETH_00015330"/>
<evidence type="ECO:0000313" key="4">
    <source>
        <dbReference type="Proteomes" id="UP000030747"/>
    </source>
</evidence>
<dbReference type="OrthoDB" id="10550609at2759"/>
<feature type="region of interest" description="Disordered" evidence="1">
    <location>
        <begin position="305"/>
        <end position="334"/>
    </location>
</feature>
<reference evidence="3" key="1">
    <citation type="submission" date="2013-10" db="EMBL/GenBank/DDBJ databases">
        <title>Genomic analysis of the causative agents of coccidiosis in chickens.</title>
        <authorList>
            <person name="Reid A.J."/>
            <person name="Blake D."/>
            <person name="Billington K."/>
            <person name="Browne H."/>
            <person name="Dunn M."/>
            <person name="Hung S."/>
            <person name="Kawahara F."/>
            <person name="Miranda-Saavedra D."/>
            <person name="Mourier T."/>
            <person name="Nagra H."/>
            <person name="Otto T.D."/>
            <person name="Rawlings N."/>
            <person name="Sanchez A."/>
            <person name="Sanders M."/>
            <person name="Subramaniam C."/>
            <person name="Tay Y."/>
            <person name="Dear P."/>
            <person name="Doerig C."/>
            <person name="Gruber A."/>
            <person name="Parkinson J."/>
            <person name="Shirley M."/>
            <person name="Wan K.L."/>
            <person name="Berriman M."/>
            <person name="Tomley F."/>
            <person name="Pain A."/>
        </authorList>
    </citation>
    <scope>NUCLEOTIDE SEQUENCE [LARGE SCALE GENOMIC DNA]</scope>
    <source>
        <strain evidence="3">Houghton</strain>
    </source>
</reference>
<dbReference type="RefSeq" id="XP_013231484.1">
    <property type="nucleotide sequence ID" value="XM_013376030.1"/>
</dbReference>
<protein>
    <submittedName>
        <fullName evidence="3">Uncharacterized protein</fullName>
    </submittedName>
</protein>
<feature type="compositionally biased region" description="Basic and acidic residues" evidence="1">
    <location>
        <begin position="258"/>
        <end position="272"/>
    </location>
</feature>
<feature type="compositionally biased region" description="Basic and acidic residues" evidence="1">
    <location>
        <begin position="182"/>
        <end position="207"/>
    </location>
</feature>
<feature type="chain" id="PRO_5004671894" evidence="2">
    <location>
        <begin position="19"/>
        <end position="334"/>
    </location>
</feature>
<sequence>MQLQLHLLGALVLHYGASQLPRIWAVGAEISDGLPLREEPPHAAAAVTAGAGASEAATAEEGGPGEKGQPGKPEAPMAEVVKVALKALQGHAPDLLAKLKEIAGNGSCHKQQQSCRMRGGAKRKKSSRSAGTWDSQAQGTPRGDKAKRGAENAGDAQKMTSGERGCQRQRWASGSDCPEAGIAEKSDTVETERWESREEVEGREVGDRLGLMGAESRRSGSASGREKFGRTRVLLPRAAAAGAGWGAGQTGESGEASENVRRRGAEETEENAKPMSRPKAGKGRGPAALASIMTAQQLLTLLGRRAAAASGAAAAPAAEGSAHGDASRAEGVPV</sequence>
<feature type="compositionally biased region" description="Low complexity" evidence="1">
    <location>
        <begin position="42"/>
        <end position="61"/>
    </location>
</feature>
<dbReference type="EMBL" id="HG675259">
    <property type="protein sequence ID" value="CDJ40734.1"/>
    <property type="molecule type" value="Genomic_DNA"/>
</dbReference>
<keyword evidence="2" id="KW-0732">Signal</keyword>
<proteinExistence type="predicted"/>
<name>U6KWK2_EIMTE</name>
<feature type="compositionally biased region" description="Low complexity" evidence="1">
    <location>
        <begin position="306"/>
        <end position="324"/>
    </location>
</feature>
<dbReference type="Proteomes" id="UP000030747">
    <property type="component" value="Unassembled WGS sequence"/>
</dbReference>
<gene>
    <name evidence="3" type="ORF">ETH_00015330</name>
</gene>
<accession>U6KWK2</accession>